<evidence type="ECO:0000313" key="3">
    <source>
        <dbReference type="Proteomes" id="UP000008827"/>
    </source>
</evidence>
<sequence length="78" mass="8997">MLDDDKLNIYQTAKNLTNKEPELKKKKVTATTIPRGTPTVEKIMIYILFREKKMYGFQHQIFTTSTELDSQVEVAMGS</sequence>
<proteinExistence type="predicted"/>
<evidence type="ECO:0000313" key="2">
    <source>
        <dbReference type="EnsemblPlants" id="KRG99262"/>
    </source>
</evidence>
<dbReference type="EnsemblPlants" id="KRG99262">
    <property type="protein sequence ID" value="KRG99262"/>
    <property type="gene ID" value="GLYMA_18G133600"/>
</dbReference>
<name>A0A0R0FB02_SOYBN</name>
<dbReference type="AlphaFoldDB" id="A0A0R0FB02"/>
<dbReference type="EMBL" id="CM000851">
    <property type="protein sequence ID" value="KRG99262.1"/>
    <property type="molecule type" value="Genomic_DNA"/>
</dbReference>
<dbReference type="InParanoid" id="A0A0R0FB02"/>
<keyword evidence="3" id="KW-1185">Reference proteome</keyword>
<evidence type="ECO:0000313" key="1">
    <source>
        <dbReference type="EMBL" id="KRG99262.1"/>
    </source>
</evidence>
<reference evidence="1" key="3">
    <citation type="submission" date="2018-07" db="EMBL/GenBank/DDBJ databases">
        <title>WGS assembly of Glycine max.</title>
        <authorList>
            <person name="Schmutz J."/>
            <person name="Cannon S."/>
            <person name="Schlueter J."/>
            <person name="Ma J."/>
            <person name="Mitros T."/>
            <person name="Nelson W."/>
            <person name="Hyten D."/>
            <person name="Song Q."/>
            <person name="Thelen J."/>
            <person name="Cheng J."/>
            <person name="Xu D."/>
            <person name="Hellsten U."/>
            <person name="May G."/>
            <person name="Yu Y."/>
            <person name="Sakurai T."/>
            <person name="Umezawa T."/>
            <person name="Bhattacharyya M."/>
            <person name="Sandhu D."/>
            <person name="Valliyodan B."/>
            <person name="Lindquist E."/>
            <person name="Peto M."/>
            <person name="Grant D."/>
            <person name="Shu S."/>
            <person name="Goodstein D."/>
            <person name="Barry K."/>
            <person name="Futrell-Griggs M."/>
            <person name="Abernathy B."/>
            <person name="Du J."/>
            <person name="Tian Z."/>
            <person name="Zhu L."/>
            <person name="Gill N."/>
            <person name="Joshi T."/>
            <person name="Libault M."/>
            <person name="Sethuraman A."/>
            <person name="Zhang X."/>
            <person name="Shinozaki K."/>
            <person name="Nguyen H."/>
            <person name="Wing R."/>
            <person name="Cregan P."/>
            <person name="Specht J."/>
            <person name="Grimwood J."/>
            <person name="Rokhsar D."/>
            <person name="Stacey G."/>
            <person name="Shoemaker R."/>
            <person name="Jackson S."/>
        </authorList>
    </citation>
    <scope>NUCLEOTIDE SEQUENCE</scope>
    <source>
        <tissue evidence="1">Callus</tissue>
    </source>
</reference>
<dbReference type="Gramene" id="KRG99262">
    <property type="protein sequence ID" value="KRG99262"/>
    <property type="gene ID" value="GLYMA_18G133600"/>
</dbReference>
<reference evidence="1 2" key="1">
    <citation type="journal article" date="2010" name="Nature">
        <title>Genome sequence of the palaeopolyploid soybean.</title>
        <authorList>
            <person name="Schmutz J."/>
            <person name="Cannon S.B."/>
            <person name="Schlueter J."/>
            <person name="Ma J."/>
            <person name="Mitros T."/>
            <person name="Nelson W."/>
            <person name="Hyten D.L."/>
            <person name="Song Q."/>
            <person name="Thelen J.J."/>
            <person name="Cheng J."/>
            <person name="Xu D."/>
            <person name="Hellsten U."/>
            <person name="May G.D."/>
            <person name="Yu Y."/>
            <person name="Sakurai T."/>
            <person name="Umezawa T."/>
            <person name="Bhattacharyya M.K."/>
            <person name="Sandhu D."/>
            <person name="Valliyodan B."/>
            <person name="Lindquist E."/>
            <person name="Peto M."/>
            <person name="Grant D."/>
            <person name="Shu S."/>
            <person name="Goodstein D."/>
            <person name="Barry K."/>
            <person name="Futrell-Griggs M."/>
            <person name="Abernathy B."/>
            <person name="Du J."/>
            <person name="Tian Z."/>
            <person name="Zhu L."/>
            <person name="Gill N."/>
            <person name="Joshi T."/>
            <person name="Libault M."/>
            <person name="Sethuraman A."/>
            <person name="Zhang X.-C."/>
            <person name="Shinozaki K."/>
            <person name="Nguyen H.T."/>
            <person name="Wing R.A."/>
            <person name="Cregan P."/>
            <person name="Specht J."/>
            <person name="Grimwood J."/>
            <person name="Rokhsar D."/>
            <person name="Stacey G."/>
            <person name="Shoemaker R.C."/>
            <person name="Jackson S.A."/>
        </authorList>
    </citation>
    <scope>NUCLEOTIDE SEQUENCE</scope>
    <source>
        <strain evidence="2">cv. Williams 82</strain>
        <tissue evidence="1">Callus</tissue>
    </source>
</reference>
<accession>A0A0R0FB02</accession>
<organism evidence="1">
    <name type="scientific">Glycine max</name>
    <name type="common">Soybean</name>
    <name type="synonym">Glycine hispida</name>
    <dbReference type="NCBI Taxonomy" id="3847"/>
    <lineage>
        <taxon>Eukaryota</taxon>
        <taxon>Viridiplantae</taxon>
        <taxon>Streptophyta</taxon>
        <taxon>Embryophyta</taxon>
        <taxon>Tracheophyta</taxon>
        <taxon>Spermatophyta</taxon>
        <taxon>Magnoliopsida</taxon>
        <taxon>eudicotyledons</taxon>
        <taxon>Gunneridae</taxon>
        <taxon>Pentapetalae</taxon>
        <taxon>rosids</taxon>
        <taxon>fabids</taxon>
        <taxon>Fabales</taxon>
        <taxon>Fabaceae</taxon>
        <taxon>Papilionoideae</taxon>
        <taxon>50 kb inversion clade</taxon>
        <taxon>NPAAA clade</taxon>
        <taxon>indigoferoid/millettioid clade</taxon>
        <taxon>Phaseoleae</taxon>
        <taxon>Glycine</taxon>
        <taxon>Glycine subgen. Soja</taxon>
    </lineage>
</organism>
<gene>
    <name evidence="1" type="ORF">GLYMA_18G133600</name>
</gene>
<protein>
    <submittedName>
        <fullName evidence="1 2">Uncharacterized protein</fullName>
    </submittedName>
</protein>
<reference evidence="2" key="2">
    <citation type="submission" date="2018-02" db="UniProtKB">
        <authorList>
            <consortium name="EnsemblPlants"/>
        </authorList>
    </citation>
    <scope>IDENTIFICATION</scope>
    <source>
        <strain evidence="2">Williams 82</strain>
    </source>
</reference>
<dbReference type="Proteomes" id="UP000008827">
    <property type="component" value="Chromosome 18"/>
</dbReference>